<reference evidence="3" key="1">
    <citation type="submission" date="2021-01" db="EMBL/GenBank/DDBJ databases">
        <authorList>
            <person name="Corre E."/>
            <person name="Pelletier E."/>
            <person name="Niang G."/>
            <person name="Scheremetjew M."/>
            <person name="Finn R."/>
            <person name="Kale V."/>
            <person name="Holt S."/>
            <person name="Cochrane G."/>
            <person name="Meng A."/>
            <person name="Brown T."/>
            <person name="Cohen L."/>
        </authorList>
    </citation>
    <scope>NUCLEOTIDE SEQUENCE</scope>
    <source>
        <strain evidence="3">CCMP1381</strain>
    </source>
</reference>
<accession>A0A7S2CMF9</accession>
<feature type="region of interest" description="Disordered" evidence="1">
    <location>
        <begin position="1"/>
        <end position="154"/>
    </location>
</feature>
<dbReference type="Pfam" id="PF00481">
    <property type="entry name" value="PP2C"/>
    <property type="match status" value="1"/>
</dbReference>
<evidence type="ECO:0000313" key="3">
    <source>
        <dbReference type="EMBL" id="CAD9429489.1"/>
    </source>
</evidence>
<dbReference type="PANTHER" id="PTHR47992">
    <property type="entry name" value="PROTEIN PHOSPHATASE"/>
    <property type="match status" value="1"/>
</dbReference>
<dbReference type="GO" id="GO:0004722">
    <property type="term" value="F:protein serine/threonine phosphatase activity"/>
    <property type="evidence" value="ECO:0007669"/>
    <property type="project" value="InterPro"/>
</dbReference>
<dbReference type="AlphaFoldDB" id="A0A7S2CMF9"/>
<dbReference type="InterPro" id="IPR001932">
    <property type="entry name" value="PPM-type_phosphatase-like_dom"/>
</dbReference>
<name>A0A7S2CMF9_9STRA</name>
<feature type="compositionally biased region" description="Polar residues" evidence="1">
    <location>
        <begin position="13"/>
        <end position="23"/>
    </location>
</feature>
<dbReference type="Gene3D" id="3.60.40.10">
    <property type="entry name" value="PPM-type phosphatase domain"/>
    <property type="match status" value="1"/>
</dbReference>
<dbReference type="CDD" id="cd00143">
    <property type="entry name" value="PP2Cc"/>
    <property type="match status" value="1"/>
</dbReference>
<dbReference type="EMBL" id="HBGS01030663">
    <property type="protein sequence ID" value="CAD9429489.1"/>
    <property type="molecule type" value="Transcribed_RNA"/>
</dbReference>
<feature type="domain" description="PPM-type phosphatase" evidence="2">
    <location>
        <begin position="165"/>
        <end position="453"/>
    </location>
</feature>
<evidence type="ECO:0000256" key="1">
    <source>
        <dbReference type="SAM" id="MobiDB-lite"/>
    </source>
</evidence>
<dbReference type="PROSITE" id="PS51746">
    <property type="entry name" value="PPM_2"/>
    <property type="match status" value="1"/>
</dbReference>
<proteinExistence type="predicted"/>
<dbReference type="InterPro" id="IPR036457">
    <property type="entry name" value="PPM-type-like_dom_sf"/>
</dbReference>
<dbReference type="SUPFAM" id="SSF81606">
    <property type="entry name" value="PP2C-like"/>
    <property type="match status" value="1"/>
</dbReference>
<feature type="compositionally biased region" description="Basic and acidic residues" evidence="1">
    <location>
        <begin position="100"/>
        <end position="117"/>
    </location>
</feature>
<dbReference type="InterPro" id="IPR015655">
    <property type="entry name" value="PP2C"/>
</dbReference>
<dbReference type="SMART" id="SM00332">
    <property type="entry name" value="PP2Cc"/>
    <property type="match status" value="1"/>
</dbReference>
<evidence type="ECO:0000259" key="2">
    <source>
        <dbReference type="PROSITE" id="PS51746"/>
    </source>
</evidence>
<protein>
    <recommendedName>
        <fullName evidence="2">PPM-type phosphatase domain-containing protein</fullName>
    </recommendedName>
</protein>
<organism evidence="3">
    <name type="scientific">Octactis speculum</name>
    <dbReference type="NCBI Taxonomy" id="3111310"/>
    <lineage>
        <taxon>Eukaryota</taxon>
        <taxon>Sar</taxon>
        <taxon>Stramenopiles</taxon>
        <taxon>Ochrophyta</taxon>
        <taxon>Dictyochophyceae</taxon>
        <taxon>Dictyochales</taxon>
        <taxon>Dictyochaceae</taxon>
        <taxon>Octactis</taxon>
    </lineage>
</organism>
<gene>
    <name evidence="3" type="ORF">DSPE1174_LOCUS15660</name>
</gene>
<sequence>MSVYKNFYHSERSSGSAHSTFNMPTYRAHDRTRTGSRSRQRLVKADQSSQKNKHGFLPSPSRDGAGGLTHDSGSRTPMINTSRRDAPSSRHGHSSRGRSVPRESDASRASPVKEIKAVDTSGSRRTQRGRSSDRNKSAHYNLPMISNHEGNKGLELTTRGETSALAGAYSIQGRKPGHPNWSNQDNFLLMEKVQGESHRHTWIVFDGHGDRGHLVSKFGREKMGKTWIDNKFRLRETFLSMQQQLNKSSVDVRSSGSTCVMVVLDNDCLKVANCGDSRAVLGKVVNSSSQLATIVLTDDHKPDRPDERMRVEKAGGQVGCRQMLMNRGSSVRVPLGPARVWYTNRGETTGLAMSRSLGDAIVHTFGVSEEPEVTQRTLDKTERFIIVATDGIWDVLHSSHVVQIVDKHFNEAARSNSPWNPQDAAMVLCLTARRRWEGMSTMVDDITAVVIDLSALHAKKAQRH</sequence>